<sequence length="663" mass="73238">MNRPSSNHLQTSIERFSSALEKFEHSPSFTKRKHIGRVLDTAERVLRCDGGPAAMYHFADRFDRAGVFAETDWDHPDRLQASLVPITLSCGQAWTITLECLSQLRLLAISQGQTTRLGLSAEQAVNYLRKVLALSLDHIFERQTEAARLERTQSVAAGRVLLFVAETIGYDDLLGQLVEEIWRLLYQRPINVAPIRTMVTKLAAYCYDDQHETTAIPIGADRLISALYSPTTASREDPGTEVYTERLMQMDEISLQNEANSAARAMHDTGLVSPYHGVLLRHLLTQAPNLIASALGLSATGIDSYLTYRQLVHALIDKAVHPETCQCLYGLASLLERAVLHYPGVASSLWRQINLPLTHAVQQRIGNACGLEHSADVHLLGGVISVLGQPLGVGQGDNATCQAARALSLWAYSDPDYLLQLLAWAGRDDGVLMEFHGHQLSSAFLKEGAAGTIGIDLDPVSMVLVPHLDRVYAEMTRLATRAGEDPHIYVNPEFHGWRVGRGFSIAVNVETGKLKAYNAFIRRFYACYHPSYNGNVPIIHPQPVGVAVTDSMARFVGWHAVTLLRVALDKTGQPRVYFYNPNNDSGQNWGNGVTVSTHGRGEFYGESSLPVDEFASRLYLFHYDPLEVWDESAIPGNVIDNVTKLGRESWAMSKISVAVPTSD</sequence>
<proteinExistence type="predicted"/>
<comment type="caution">
    <text evidence="1">The sequence shown here is derived from an EMBL/GenBank/DDBJ whole genome shotgun (WGS) entry which is preliminary data.</text>
</comment>
<reference evidence="1 2" key="1">
    <citation type="submission" date="2020-05" db="EMBL/GenBank/DDBJ databases">
        <title>Bremerella alba sp. nov., a novel planctomycete isolated from the surface of the macroalga Fucus spiralis.</title>
        <authorList>
            <person name="Godinho O."/>
            <person name="Botelho R."/>
            <person name="Albuquerque L."/>
            <person name="Wiegand S."/>
            <person name="Da Costa M.S."/>
            <person name="Lobo-Da-Cunha A."/>
            <person name="Jogler C."/>
            <person name="Lage O.M."/>
        </authorList>
    </citation>
    <scope>NUCLEOTIDE SEQUENCE [LARGE SCALE GENOMIC DNA]</scope>
    <source>
        <strain evidence="1 2">FF15</strain>
    </source>
</reference>
<evidence type="ECO:0000313" key="2">
    <source>
        <dbReference type="Proteomes" id="UP000551616"/>
    </source>
</evidence>
<protein>
    <submittedName>
        <fullName evidence="1">Uncharacterized protein</fullName>
    </submittedName>
</protein>
<gene>
    <name evidence="1" type="ORF">HOV93_42340</name>
</gene>
<dbReference type="EMBL" id="JABRWO010000012">
    <property type="protein sequence ID" value="MBA2117040.1"/>
    <property type="molecule type" value="Genomic_DNA"/>
</dbReference>
<accession>A0A7V8V8R3</accession>
<dbReference type="AlphaFoldDB" id="A0A7V8V8R3"/>
<organism evidence="1 2">
    <name type="scientific">Bremerella alba</name>
    <dbReference type="NCBI Taxonomy" id="980252"/>
    <lineage>
        <taxon>Bacteria</taxon>
        <taxon>Pseudomonadati</taxon>
        <taxon>Planctomycetota</taxon>
        <taxon>Planctomycetia</taxon>
        <taxon>Pirellulales</taxon>
        <taxon>Pirellulaceae</taxon>
        <taxon>Bremerella</taxon>
    </lineage>
</organism>
<dbReference type="RefSeq" id="WP_207398420.1">
    <property type="nucleotide sequence ID" value="NZ_JABRWO010000012.1"/>
</dbReference>
<name>A0A7V8V8R3_9BACT</name>
<keyword evidence="2" id="KW-1185">Reference proteome</keyword>
<evidence type="ECO:0000313" key="1">
    <source>
        <dbReference type="EMBL" id="MBA2117040.1"/>
    </source>
</evidence>
<dbReference type="Proteomes" id="UP000551616">
    <property type="component" value="Unassembled WGS sequence"/>
</dbReference>